<evidence type="ECO:0000256" key="7">
    <source>
        <dbReference type="SAM" id="MobiDB-lite"/>
    </source>
</evidence>
<dbReference type="Proteomes" id="UP001383192">
    <property type="component" value="Unassembled WGS sequence"/>
</dbReference>
<dbReference type="GO" id="GO:0016020">
    <property type="term" value="C:membrane"/>
    <property type="evidence" value="ECO:0007669"/>
    <property type="project" value="UniProtKB-SubCell"/>
</dbReference>
<dbReference type="Gene3D" id="1.20.1740.10">
    <property type="entry name" value="Amino acid/polyamine transporter I"/>
    <property type="match status" value="1"/>
</dbReference>
<evidence type="ECO:0000313" key="10">
    <source>
        <dbReference type="EMBL" id="KAK7044142.1"/>
    </source>
</evidence>
<evidence type="ECO:0000256" key="1">
    <source>
        <dbReference type="ARBA" id="ARBA00004141"/>
    </source>
</evidence>
<evidence type="ECO:0000256" key="4">
    <source>
        <dbReference type="ARBA" id="ARBA00022970"/>
    </source>
</evidence>
<dbReference type="EMBL" id="JAYKXP010000026">
    <property type="protein sequence ID" value="KAK7044142.1"/>
    <property type="molecule type" value="Genomic_DNA"/>
</dbReference>
<dbReference type="AlphaFoldDB" id="A0AAW0CVD0"/>
<dbReference type="PANTHER" id="PTHR43341:SF20">
    <property type="entry name" value="AAT FAMILY AMINO ACID TRANSPORTER"/>
    <property type="match status" value="1"/>
</dbReference>
<accession>A0AAW0CVD0</accession>
<protein>
    <recommendedName>
        <fullName evidence="9">Amino acid permease/ SLC12A domain-containing protein</fullName>
    </recommendedName>
</protein>
<feature type="transmembrane region" description="Helical" evidence="8">
    <location>
        <begin position="478"/>
        <end position="497"/>
    </location>
</feature>
<sequence length="521" mass="56749">MSSLHEKDVKVEEQPVLRELSPSSPDELLVQERHHGKLVRELKNRHVAMISIGGVIGTGLFLGSSTALRNGGPVGLLLGYIVVGSICWSMMISLGEMVSYLPIPGGHIALAERFFDPALSFAMGWNYCYNLVIGTPAELSAAAVLVEYWTKSNQLNPLWISICTVVIVGINLLGAVTERNARSIKVITIVGLIILGIVLDLGGGPNHDRIGFRYWLDPGPFVQFNGISGAEGRFLAWWAVMTQAVFSFLGVEMVAIAAGETKNPRRNVPRAIKRVYIRILLFYIGGTFVIGLLVPSNEPKLNLGDTGASPFVIAIQNAGIRGLPSVINAALITSAWSAASSGLYTASRALYGLAATGNAPSVFLRTTSKGLPLVSVVVCSMFCGLAFMVVSNGAGTVFGWLQALTAIGGLLNWFGISITYIRFHAGMVAQGFDRSKLPYRFSFQPYAAWYACIGCLLMAFLSGWKVFLKDQWDTGTFITNYLPVACYPILFVGCKLWRKTRFVRASEMDLISRVEEIEKDW</sequence>
<dbReference type="PANTHER" id="PTHR43341">
    <property type="entry name" value="AMINO ACID PERMEASE"/>
    <property type="match status" value="1"/>
</dbReference>
<comment type="subcellular location">
    <subcellularLocation>
        <location evidence="1">Membrane</location>
        <topology evidence="1">Multi-pass membrane protein</topology>
    </subcellularLocation>
</comment>
<feature type="transmembrane region" description="Helical" evidence="8">
    <location>
        <begin position="47"/>
        <end position="68"/>
    </location>
</feature>
<organism evidence="10 11">
    <name type="scientific">Paramarasmius palmivorus</name>
    <dbReference type="NCBI Taxonomy" id="297713"/>
    <lineage>
        <taxon>Eukaryota</taxon>
        <taxon>Fungi</taxon>
        <taxon>Dikarya</taxon>
        <taxon>Basidiomycota</taxon>
        <taxon>Agaricomycotina</taxon>
        <taxon>Agaricomycetes</taxon>
        <taxon>Agaricomycetidae</taxon>
        <taxon>Agaricales</taxon>
        <taxon>Marasmiineae</taxon>
        <taxon>Marasmiaceae</taxon>
        <taxon>Paramarasmius</taxon>
    </lineage>
</organism>
<dbReference type="PROSITE" id="PS00218">
    <property type="entry name" value="AMINO_ACID_PERMEASE_1"/>
    <property type="match status" value="1"/>
</dbReference>
<name>A0AAW0CVD0_9AGAR</name>
<feature type="transmembrane region" description="Helical" evidence="8">
    <location>
        <begin position="184"/>
        <end position="203"/>
    </location>
</feature>
<dbReference type="GO" id="GO:0015171">
    <property type="term" value="F:amino acid transmembrane transporter activity"/>
    <property type="evidence" value="ECO:0007669"/>
    <property type="project" value="TreeGrafter"/>
</dbReference>
<feature type="transmembrane region" description="Helical" evidence="8">
    <location>
        <begin position="158"/>
        <end position="177"/>
    </location>
</feature>
<feature type="region of interest" description="Disordered" evidence="7">
    <location>
        <begin position="1"/>
        <end position="22"/>
    </location>
</feature>
<keyword evidence="11" id="KW-1185">Reference proteome</keyword>
<feature type="transmembrane region" description="Helical" evidence="8">
    <location>
        <begin position="74"/>
        <end position="94"/>
    </location>
</feature>
<dbReference type="InterPro" id="IPR050524">
    <property type="entry name" value="APC_YAT"/>
</dbReference>
<gene>
    <name evidence="10" type="ORF">VNI00_007859</name>
</gene>
<evidence type="ECO:0000259" key="9">
    <source>
        <dbReference type="Pfam" id="PF00324"/>
    </source>
</evidence>
<feature type="transmembrane region" description="Helical" evidence="8">
    <location>
        <begin position="397"/>
        <end position="425"/>
    </location>
</feature>
<feature type="transmembrane region" description="Helical" evidence="8">
    <location>
        <begin position="275"/>
        <end position="294"/>
    </location>
</feature>
<feature type="domain" description="Amino acid permease/ SLC12A" evidence="9">
    <location>
        <begin position="46"/>
        <end position="503"/>
    </location>
</feature>
<dbReference type="InterPro" id="IPR004841">
    <property type="entry name" value="AA-permease/SLC12A_dom"/>
</dbReference>
<evidence type="ECO:0000256" key="6">
    <source>
        <dbReference type="ARBA" id="ARBA00023136"/>
    </source>
</evidence>
<dbReference type="Pfam" id="PF00324">
    <property type="entry name" value="AA_permease"/>
    <property type="match status" value="1"/>
</dbReference>
<evidence type="ECO:0000256" key="5">
    <source>
        <dbReference type="ARBA" id="ARBA00022989"/>
    </source>
</evidence>
<feature type="transmembrane region" description="Helical" evidence="8">
    <location>
        <begin position="235"/>
        <end position="255"/>
    </location>
</feature>
<keyword evidence="3 8" id="KW-0812">Transmembrane</keyword>
<dbReference type="PIRSF" id="PIRSF006060">
    <property type="entry name" value="AA_transporter"/>
    <property type="match status" value="1"/>
</dbReference>
<evidence type="ECO:0000256" key="3">
    <source>
        <dbReference type="ARBA" id="ARBA00022692"/>
    </source>
</evidence>
<comment type="caution">
    <text evidence="10">The sequence shown here is derived from an EMBL/GenBank/DDBJ whole genome shotgun (WGS) entry which is preliminary data.</text>
</comment>
<reference evidence="10 11" key="1">
    <citation type="submission" date="2024-01" db="EMBL/GenBank/DDBJ databases">
        <title>A draft genome for a cacao thread blight-causing isolate of Paramarasmius palmivorus.</title>
        <authorList>
            <person name="Baruah I.K."/>
            <person name="Bukari Y."/>
            <person name="Amoako-Attah I."/>
            <person name="Meinhardt L.W."/>
            <person name="Bailey B.A."/>
            <person name="Cohen S.P."/>
        </authorList>
    </citation>
    <scope>NUCLEOTIDE SEQUENCE [LARGE SCALE GENOMIC DNA]</scope>
    <source>
        <strain evidence="10 11">GH-12</strain>
    </source>
</reference>
<keyword evidence="5 8" id="KW-1133">Transmembrane helix</keyword>
<proteinExistence type="predicted"/>
<dbReference type="InterPro" id="IPR004840">
    <property type="entry name" value="Amino_acid_permease_CS"/>
</dbReference>
<feature type="compositionally biased region" description="Basic and acidic residues" evidence="7">
    <location>
        <begin position="1"/>
        <end position="16"/>
    </location>
</feature>
<keyword evidence="4" id="KW-0029">Amino-acid transport</keyword>
<keyword evidence="6 8" id="KW-0472">Membrane</keyword>
<keyword evidence="2" id="KW-0813">Transport</keyword>
<feature type="transmembrane region" description="Helical" evidence="8">
    <location>
        <begin position="371"/>
        <end position="391"/>
    </location>
</feature>
<evidence type="ECO:0000256" key="8">
    <source>
        <dbReference type="SAM" id="Phobius"/>
    </source>
</evidence>
<evidence type="ECO:0000256" key="2">
    <source>
        <dbReference type="ARBA" id="ARBA00022448"/>
    </source>
</evidence>
<feature type="transmembrane region" description="Helical" evidence="8">
    <location>
        <begin position="446"/>
        <end position="466"/>
    </location>
</feature>
<dbReference type="FunFam" id="1.20.1740.10:FF:000006">
    <property type="entry name" value="General amino acid permease"/>
    <property type="match status" value="1"/>
</dbReference>
<evidence type="ECO:0000313" key="11">
    <source>
        <dbReference type="Proteomes" id="UP001383192"/>
    </source>
</evidence>